<dbReference type="Pfam" id="PF00488">
    <property type="entry name" value="MutS_V"/>
    <property type="match status" value="1"/>
</dbReference>
<evidence type="ECO:0000256" key="2">
    <source>
        <dbReference type="ARBA" id="ARBA00022741"/>
    </source>
</evidence>
<name>A0A3D8INY7_9HELI</name>
<dbReference type="EMBL" id="NXLT01000004">
    <property type="protein sequence ID" value="RDU66932.1"/>
    <property type="molecule type" value="Genomic_DNA"/>
</dbReference>
<dbReference type="SMART" id="SM00533">
    <property type="entry name" value="MUTSd"/>
    <property type="match status" value="1"/>
</dbReference>
<dbReference type="GO" id="GO:0043023">
    <property type="term" value="F:ribosomal large subunit binding"/>
    <property type="evidence" value="ECO:0007669"/>
    <property type="project" value="UniProtKB-UniRule"/>
</dbReference>
<dbReference type="InterPro" id="IPR036187">
    <property type="entry name" value="DNA_mismatch_repair_MutS_sf"/>
</dbReference>
<dbReference type="PROSITE" id="PS50828">
    <property type="entry name" value="SMR"/>
    <property type="match status" value="1"/>
</dbReference>
<evidence type="ECO:0000256" key="4">
    <source>
        <dbReference type="ARBA" id="ARBA00022840"/>
    </source>
</evidence>
<keyword evidence="5 7" id="KW-0694">RNA-binding</keyword>
<gene>
    <name evidence="7" type="primary">mutS2</name>
    <name evidence="7" type="synonym">rqcU</name>
    <name evidence="11" type="ORF">CQA54_06160</name>
</gene>
<feature type="compositionally biased region" description="Low complexity" evidence="9">
    <location>
        <begin position="648"/>
        <end position="658"/>
    </location>
</feature>
<feature type="domain" description="Smr" evidence="10">
    <location>
        <begin position="662"/>
        <end position="736"/>
    </location>
</feature>
<keyword evidence="3 7" id="KW-0378">Hydrolase</keyword>
<keyword evidence="8" id="KW-0175">Coiled coil</keyword>
<dbReference type="EC" id="3.6.4.-" evidence="7"/>
<keyword evidence="12" id="KW-1185">Reference proteome</keyword>
<dbReference type="SMART" id="SM00534">
    <property type="entry name" value="MUTSac"/>
    <property type="match status" value="1"/>
</dbReference>
<evidence type="ECO:0000256" key="8">
    <source>
        <dbReference type="SAM" id="Coils"/>
    </source>
</evidence>
<dbReference type="GO" id="GO:0030983">
    <property type="term" value="F:mismatched DNA binding"/>
    <property type="evidence" value="ECO:0007669"/>
    <property type="project" value="InterPro"/>
</dbReference>
<proteinExistence type="inferred from homology"/>
<evidence type="ECO:0000256" key="5">
    <source>
        <dbReference type="ARBA" id="ARBA00022884"/>
    </source>
</evidence>
<dbReference type="Pfam" id="PF01713">
    <property type="entry name" value="Smr"/>
    <property type="match status" value="1"/>
</dbReference>
<keyword evidence="2 7" id="KW-0547">Nucleotide-binding</keyword>
<dbReference type="InterPro" id="IPR027417">
    <property type="entry name" value="P-loop_NTPase"/>
</dbReference>
<evidence type="ECO:0000256" key="9">
    <source>
        <dbReference type="SAM" id="MobiDB-lite"/>
    </source>
</evidence>
<dbReference type="OrthoDB" id="9808166at2"/>
<evidence type="ECO:0000256" key="3">
    <source>
        <dbReference type="ARBA" id="ARBA00022801"/>
    </source>
</evidence>
<dbReference type="GO" id="GO:0019843">
    <property type="term" value="F:rRNA binding"/>
    <property type="evidence" value="ECO:0007669"/>
    <property type="project" value="UniProtKB-UniRule"/>
</dbReference>
<keyword evidence="4 7" id="KW-0067">ATP-binding</keyword>
<dbReference type="PIRSF" id="PIRSF005814">
    <property type="entry name" value="MutS_YshD"/>
    <property type="match status" value="1"/>
</dbReference>
<evidence type="ECO:0000259" key="10">
    <source>
        <dbReference type="PROSITE" id="PS50828"/>
    </source>
</evidence>
<dbReference type="InterPro" id="IPR002625">
    <property type="entry name" value="Smr_dom"/>
</dbReference>
<dbReference type="GO" id="GO:0072344">
    <property type="term" value="P:rescue of stalled ribosome"/>
    <property type="evidence" value="ECO:0007669"/>
    <property type="project" value="UniProtKB-UniRule"/>
</dbReference>
<dbReference type="PANTHER" id="PTHR11361:SF14">
    <property type="entry name" value="DNA MISMATCH REPAIR PROTEIN MUTS, TYPE 2"/>
    <property type="match status" value="1"/>
</dbReference>
<dbReference type="GO" id="GO:0140664">
    <property type="term" value="F:ATP-dependent DNA damage sensor activity"/>
    <property type="evidence" value="ECO:0007669"/>
    <property type="project" value="InterPro"/>
</dbReference>
<dbReference type="Gene3D" id="3.40.50.300">
    <property type="entry name" value="P-loop containing nucleotide triphosphate hydrolases"/>
    <property type="match status" value="1"/>
</dbReference>
<dbReference type="NCBIfam" id="TIGR01069">
    <property type="entry name" value="mutS2"/>
    <property type="match status" value="1"/>
</dbReference>
<dbReference type="Proteomes" id="UP000256514">
    <property type="component" value="Unassembled WGS sequence"/>
</dbReference>
<comment type="subunit">
    <text evidence="7">Homodimer. Binds to stalled ribosomes, contacting rRNA.</text>
</comment>
<keyword evidence="7 11" id="KW-0255">Endonuclease</keyword>
<comment type="function">
    <text evidence="7">Acts as a ribosome collision sensor, splitting the ribosome into its 2 subunits. Detects stalled/collided 70S ribosomes which it binds and splits by an ATP-hydrolysis driven conformational change. Acts upstream of the ribosome quality control system (RQC), a ribosome-associated complex that mediates the extraction of incompletely synthesized nascent chains from stalled ribosomes and their subsequent degradation. Probably generates substrates for RQC.</text>
</comment>
<feature type="region of interest" description="Disordered" evidence="9">
    <location>
        <begin position="638"/>
        <end position="660"/>
    </location>
</feature>
<dbReference type="Gene3D" id="3.30.1370.110">
    <property type="match status" value="1"/>
</dbReference>
<organism evidence="11 12">
    <name type="scientific">Helicobacter equorum</name>
    <dbReference type="NCBI Taxonomy" id="361872"/>
    <lineage>
        <taxon>Bacteria</taxon>
        <taxon>Pseudomonadati</taxon>
        <taxon>Campylobacterota</taxon>
        <taxon>Epsilonproteobacteria</taxon>
        <taxon>Campylobacterales</taxon>
        <taxon>Helicobacteraceae</taxon>
        <taxon>Helicobacter</taxon>
    </lineage>
</organism>
<dbReference type="RefSeq" id="WP_115571245.1">
    <property type="nucleotide sequence ID" value="NZ_NXLT01000004.1"/>
</dbReference>
<comment type="caution">
    <text evidence="11">The sequence shown here is derived from an EMBL/GenBank/DDBJ whole genome shotgun (WGS) entry which is preliminary data.</text>
</comment>
<keyword evidence="6 7" id="KW-0238">DNA-binding</keyword>
<protein>
    <recommendedName>
        <fullName evidence="7">Endonuclease MutS2</fullName>
        <ecNumber evidence="7">3.1.-.-</ecNumber>
    </recommendedName>
    <alternativeName>
        <fullName evidence="7">Ribosome-associated protein quality control-upstream factor</fullName>
        <shortName evidence="7">RQC-upstream factor</shortName>
        <shortName evidence="7">RqcU</shortName>
        <ecNumber evidence="7">3.6.4.-</ecNumber>
    </alternativeName>
</protein>
<dbReference type="SUPFAM" id="SSF160443">
    <property type="entry name" value="SMR domain-like"/>
    <property type="match status" value="1"/>
</dbReference>
<dbReference type="SUPFAM" id="SSF52540">
    <property type="entry name" value="P-loop containing nucleoside triphosphate hydrolases"/>
    <property type="match status" value="1"/>
</dbReference>
<dbReference type="GO" id="GO:0004519">
    <property type="term" value="F:endonuclease activity"/>
    <property type="evidence" value="ECO:0007669"/>
    <property type="project" value="UniProtKB-UniRule"/>
</dbReference>
<dbReference type="InterPro" id="IPR007696">
    <property type="entry name" value="DNA_mismatch_repair_MutS_core"/>
</dbReference>
<dbReference type="PANTHER" id="PTHR11361">
    <property type="entry name" value="DNA MISMATCH REPAIR PROTEIN MUTS FAMILY MEMBER"/>
    <property type="match status" value="1"/>
</dbReference>
<sequence length="736" mass="83523">MHTLSKLINALDLEDFIHTFKSFLARPKDFAFSGDRRVFAHFLQELESTRISPLPKLKDLQSALTHLQKFGVLSFEDIFEFVKLVRYFAYLKRLIKEDTPHLHAWLDSIQIPPHIAQLCEIFEDDGELKRGIYPDIDGIKDAIARTQQHITQAFNALLGSIKAYLVDQQIHYINQTECLLLKAGFNNALKGIIIARSANGFFYVLPQNIAELKTKQSSLNDTLQSLLYDLCKDLSASLQKQLMFLRFLNKEFDKFDHIYARHSFAKAYNLEFVYESSKEDIVLKDFCHPILKNPKPLNIEIHKKITLITGVNAGGKTILLKSILCASLLSKYLLPLKINATHSKIPLFKHIFAIISDPQNSKNDISTFAGRMVEFAQILGEDNFLLGIDEIELGTDSQEAASLYKVLLEHLSHKQCKIILTTHHKSLAALMANREDVALIAALYDEAKSRPLYEFLQGSIGKSYAFETAKNYGIPATLINRAQEVYGEDKKYLNELIERSNTLERELKQKMRLLEQKEQAYERKAQALNETITNYEREYTHIKTELERTYRNALNELKKHIKENDNKAIHRGINTANAILQTHTHHYTPNKPKETSLKKGDYAKYGQSRGVIIEIMGKMCSLELENGVRLKLPLHQLKPTQKPQAIHSKTSPTPSKSTNVSLDLHGMRVQEAIETLDDFLSNALIAGFDEVLVYHGIGTGKLSAAVAEFLKSHPKIQSFGDAPLNLGGFGAKIIKL</sequence>
<dbReference type="AlphaFoldDB" id="A0A3D8INY7"/>
<dbReference type="InterPro" id="IPR000432">
    <property type="entry name" value="DNA_mismatch_repair_MutS_C"/>
</dbReference>
<dbReference type="InterPro" id="IPR045076">
    <property type="entry name" value="MutS"/>
</dbReference>
<evidence type="ECO:0000313" key="11">
    <source>
        <dbReference type="EMBL" id="RDU66932.1"/>
    </source>
</evidence>
<comment type="function">
    <text evidence="7">Endonuclease that is involved in the suppression of homologous recombination and thus may have a key role in the control of bacterial genetic diversity.</text>
</comment>
<keyword evidence="7" id="KW-0540">Nuclease</keyword>
<evidence type="ECO:0000256" key="6">
    <source>
        <dbReference type="ARBA" id="ARBA00023125"/>
    </source>
</evidence>
<evidence type="ECO:0000256" key="7">
    <source>
        <dbReference type="HAMAP-Rule" id="MF_00092"/>
    </source>
</evidence>
<evidence type="ECO:0000313" key="12">
    <source>
        <dbReference type="Proteomes" id="UP000256514"/>
    </source>
</evidence>
<dbReference type="HAMAP" id="MF_00092">
    <property type="entry name" value="MutS2"/>
    <property type="match status" value="1"/>
</dbReference>
<feature type="binding site" evidence="7">
    <location>
        <begin position="310"/>
        <end position="317"/>
    </location>
    <ligand>
        <name>ATP</name>
        <dbReference type="ChEBI" id="CHEBI:30616"/>
    </ligand>
</feature>
<dbReference type="GO" id="GO:0045910">
    <property type="term" value="P:negative regulation of DNA recombination"/>
    <property type="evidence" value="ECO:0007669"/>
    <property type="project" value="InterPro"/>
</dbReference>
<dbReference type="InterPro" id="IPR005747">
    <property type="entry name" value="MutS2"/>
</dbReference>
<accession>A0A3D8INY7</accession>
<comment type="similarity">
    <text evidence="7">Belongs to the DNA mismatch repair MutS family. MutS2 subfamily.</text>
</comment>
<dbReference type="SMART" id="SM00463">
    <property type="entry name" value="SMR"/>
    <property type="match status" value="1"/>
</dbReference>
<dbReference type="GO" id="GO:0006298">
    <property type="term" value="P:mismatch repair"/>
    <property type="evidence" value="ECO:0007669"/>
    <property type="project" value="InterPro"/>
</dbReference>
<feature type="coiled-coil region" evidence="8">
    <location>
        <begin position="493"/>
        <end position="563"/>
    </location>
</feature>
<dbReference type="SUPFAM" id="SSF48334">
    <property type="entry name" value="DNA repair protein MutS, domain III"/>
    <property type="match status" value="1"/>
</dbReference>
<dbReference type="EC" id="3.1.-.-" evidence="7"/>
<dbReference type="GO" id="GO:0005524">
    <property type="term" value="F:ATP binding"/>
    <property type="evidence" value="ECO:0007669"/>
    <property type="project" value="UniProtKB-UniRule"/>
</dbReference>
<evidence type="ECO:0000256" key="1">
    <source>
        <dbReference type="ARBA" id="ARBA00022730"/>
    </source>
</evidence>
<reference evidence="11 12" key="1">
    <citation type="submission" date="2018-04" db="EMBL/GenBank/DDBJ databases">
        <title>Novel Campyloabacter and Helicobacter Species and Strains.</title>
        <authorList>
            <person name="Mannion A.J."/>
            <person name="Shen Z."/>
            <person name="Fox J.G."/>
        </authorList>
    </citation>
    <scope>NUCLEOTIDE SEQUENCE [LARGE SCALE GENOMIC DNA]</scope>
    <source>
        <strain evidence="11 12">MIT 12-6600</strain>
    </source>
</reference>
<dbReference type="GO" id="GO:0016887">
    <property type="term" value="F:ATP hydrolysis activity"/>
    <property type="evidence" value="ECO:0007669"/>
    <property type="project" value="InterPro"/>
</dbReference>
<keyword evidence="1 7" id="KW-0699">rRNA-binding</keyword>
<dbReference type="InterPro" id="IPR036063">
    <property type="entry name" value="Smr_dom_sf"/>
</dbReference>